<feature type="chain" id="PRO_5038777443" description="LGFP repeat-containing protein" evidence="1">
    <location>
        <begin position="30"/>
        <end position="205"/>
    </location>
</feature>
<protein>
    <recommendedName>
        <fullName evidence="4">LGFP repeat-containing protein</fullName>
    </recommendedName>
</protein>
<sequence length="205" mass="21966">MHLFKRALQGLAAATAVVALLAAPAATGAATRGIACDPALIAPTGSLIGNMWRANGGGSGVFGCPTTREFGIPGVRGSWQEFRNGKIVWSPNQGPNLLLSMHRRDRQVVFRWSTTAPFNYDFFLVRWSRAWGFPVSPDQQVKVTGGSRTGGRLTVDFPRGEPGVGRSSSDGKTAGFAFKVEGCDGTFFGRSSCRQGWSLPISMRL</sequence>
<comment type="caution">
    <text evidence="2">The sequence shown here is derived from an EMBL/GenBank/DDBJ whole genome shotgun (WGS) entry which is preliminary data.</text>
</comment>
<reference evidence="2" key="1">
    <citation type="submission" date="2021-01" db="EMBL/GenBank/DDBJ databases">
        <title>Whole genome shotgun sequence of Sinosporangium siamense NBRC 109515.</title>
        <authorList>
            <person name="Komaki H."/>
            <person name="Tamura T."/>
        </authorList>
    </citation>
    <scope>NUCLEOTIDE SEQUENCE</scope>
    <source>
        <strain evidence="2">NBRC 109515</strain>
    </source>
</reference>
<dbReference type="Proteomes" id="UP000606172">
    <property type="component" value="Unassembled WGS sequence"/>
</dbReference>
<organism evidence="2 3">
    <name type="scientific">Sinosporangium siamense</name>
    <dbReference type="NCBI Taxonomy" id="1367973"/>
    <lineage>
        <taxon>Bacteria</taxon>
        <taxon>Bacillati</taxon>
        <taxon>Actinomycetota</taxon>
        <taxon>Actinomycetes</taxon>
        <taxon>Streptosporangiales</taxon>
        <taxon>Streptosporangiaceae</taxon>
        <taxon>Sinosporangium</taxon>
    </lineage>
</organism>
<evidence type="ECO:0000256" key="1">
    <source>
        <dbReference type="SAM" id="SignalP"/>
    </source>
</evidence>
<dbReference type="RefSeq" id="WP_204031079.1">
    <property type="nucleotide sequence ID" value="NZ_BOOW01000041.1"/>
</dbReference>
<evidence type="ECO:0000313" key="2">
    <source>
        <dbReference type="EMBL" id="GII96060.1"/>
    </source>
</evidence>
<gene>
    <name evidence="2" type="ORF">Ssi02_62910</name>
</gene>
<evidence type="ECO:0008006" key="4">
    <source>
        <dbReference type="Google" id="ProtNLM"/>
    </source>
</evidence>
<keyword evidence="1" id="KW-0732">Signal</keyword>
<accession>A0A919V8E6</accession>
<dbReference type="Pfam" id="PF08310">
    <property type="entry name" value="LGFP"/>
    <property type="match status" value="1"/>
</dbReference>
<evidence type="ECO:0000313" key="3">
    <source>
        <dbReference type="Proteomes" id="UP000606172"/>
    </source>
</evidence>
<dbReference type="InterPro" id="IPR013207">
    <property type="entry name" value="LGFP"/>
</dbReference>
<dbReference type="AlphaFoldDB" id="A0A919V8E6"/>
<name>A0A919V8E6_9ACTN</name>
<proteinExistence type="predicted"/>
<keyword evidence="3" id="KW-1185">Reference proteome</keyword>
<feature type="signal peptide" evidence="1">
    <location>
        <begin position="1"/>
        <end position="29"/>
    </location>
</feature>
<dbReference type="EMBL" id="BOOW01000041">
    <property type="protein sequence ID" value="GII96060.1"/>
    <property type="molecule type" value="Genomic_DNA"/>
</dbReference>